<dbReference type="PANTHER" id="PTHR46865">
    <property type="entry name" value="OXIDOREDUCTASE-RELATED"/>
    <property type="match status" value="1"/>
</dbReference>
<dbReference type="InterPro" id="IPR002938">
    <property type="entry name" value="FAD-bd"/>
</dbReference>
<keyword evidence="2" id="KW-0503">Monooxygenase</keyword>
<feature type="domain" description="FAD-binding" evidence="1">
    <location>
        <begin position="4"/>
        <end position="312"/>
    </location>
</feature>
<dbReference type="EMBL" id="JACORU010000012">
    <property type="protein sequence ID" value="MBC5767722.1"/>
    <property type="molecule type" value="Genomic_DNA"/>
</dbReference>
<dbReference type="Gene3D" id="3.50.50.60">
    <property type="entry name" value="FAD/NAD(P)-binding domain"/>
    <property type="match status" value="1"/>
</dbReference>
<gene>
    <name evidence="2" type="ORF">H8R02_24870</name>
</gene>
<keyword evidence="3" id="KW-1185">Reference proteome</keyword>
<dbReference type="InterPro" id="IPR036188">
    <property type="entry name" value="FAD/NAD-bd_sf"/>
</dbReference>
<dbReference type="PANTHER" id="PTHR46865:SF2">
    <property type="entry name" value="MONOOXYGENASE"/>
    <property type="match status" value="1"/>
</dbReference>
<dbReference type="InterPro" id="IPR051704">
    <property type="entry name" value="FAD_aromatic-hydroxylase"/>
</dbReference>
<protein>
    <submittedName>
        <fullName evidence="2">FAD-dependent monooxygenase</fullName>
    </submittedName>
</protein>
<dbReference type="Proteomes" id="UP000596827">
    <property type="component" value="Unassembled WGS sequence"/>
</dbReference>
<dbReference type="GO" id="GO:0071949">
    <property type="term" value="F:FAD binding"/>
    <property type="evidence" value="ECO:0007669"/>
    <property type="project" value="InterPro"/>
</dbReference>
<dbReference type="GO" id="GO:0004497">
    <property type="term" value="F:monooxygenase activity"/>
    <property type="evidence" value="ECO:0007669"/>
    <property type="project" value="UniProtKB-KW"/>
</dbReference>
<dbReference type="Pfam" id="PF01494">
    <property type="entry name" value="FAD_binding_3"/>
    <property type="match status" value="1"/>
</dbReference>
<dbReference type="SUPFAM" id="SSF51905">
    <property type="entry name" value="FAD/NAD(P)-binding domain"/>
    <property type="match status" value="1"/>
</dbReference>
<accession>A0A923S838</accession>
<reference evidence="2" key="1">
    <citation type="submission" date="2020-08" db="EMBL/GenBank/DDBJ databases">
        <title>Ramlibacter sp. GTP1 16S ribosomal RNA gene genome sequencing and assembly.</title>
        <authorList>
            <person name="Kang M."/>
        </authorList>
    </citation>
    <scope>NUCLEOTIDE SEQUENCE</scope>
    <source>
        <strain evidence="2">GTP1</strain>
    </source>
</reference>
<proteinExistence type="predicted"/>
<organism evidence="2 3">
    <name type="scientific">Ramlibacter albus</name>
    <dbReference type="NCBI Taxonomy" id="2079448"/>
    <lineage>
        <taxon>Bacteria</taxon>
        <taxon>Pseudomonadati</taxon>
        <taxon>Pseudomonadota</taxon>
        <taxon>Betaproteobacteria</taxon>
        <taxon>Burkholderiales</taxon>
        <taxon>Comamonadaceae</taxon>
        <taxon>Ramlibacter</taxon>
    </lineage>
</organism>
<evidence type="ECO:0000313" key="3">
    <source>
        <dbReference type="Proteomes" id="UP000596827"/>
    </source>
</evidence>
<sequence>MTKDVLISGASMAGLSAAHWFARLGHRVTVVERADGLRPGGAPIDVRGRALGTAQRMGILAKIESEKVAIVEPAPVLDGTGKQVATLDLRWFANETDEDVEITRDRLNRILLESIPEGVEFRFRTSIVSIAGNDVAFTDGGRGRYDLVVGADGLHSNVRKLAFGPEKDFVRHFGYYVALVDLPRGRDWGRAMLNIPGLTVAVRDAGDGPQAMMLVASPEIDYDYRDLDAQRRMIAEFLSRVDAWQVPALRAAFTDPAAQGFYFDSVSQTHMPSWIKGNVAVIGDAGHCAALLSGMGTTLAMFAAETLANTWTEYGCDAEAASPAYHERLRPYVQQCQAFAHEGAPIMVPPTQAALDERNAMFREYAAKFAGAAQDA</sequence>
<keyword evidence="2" id="KW-0560">Oxidoreductase</keyword>
<evidence type="ECO:0000313" key="2">
    <source>
        <dbReference type="EMBL" id="MBC5767722.1"/>
    </source>
</evidence>
<dbReference type="AlphaFoldDB" id="A0A923S838"/>
<comment type="caution">
    <text evidence="2">The sequence shown here is derived from an EMBL/GenBank/DDBJ whole genome shotgun (WGS) entry which is preliminary data.</text>
</comment>
<dbReference type="RefSeq" id="WP_187084210.1">
    <property type="nucleotide sequence ID" value="NZ_JACORU010000012.1"/>
</dbReference>
<name>A0A923S838_9BURK</name>
<dbReference type="Gene3D" id="3.30.9.10">
    <property type="entry name" value="D-Amino Acid Oxidase, subunit A, domain 2"/>
    <property type="match status" value="1"/>
</dbReference>
<evidence type="ECO:0000259" key="1">
    <source>
        <dbReference type="Pfam" id="PF01494"/>
    </source>
</evidence>
<dbReference type="PRINTS" id="PR00420">
    <property type="entry name" value="RNGMNOXGNASE"/>
</dbReference>